<gene>
    <name evidence="3" type="ORF">QIT00_30000</name>
</gene>
<name>A0ABT6T5Q9_9ACTN</name>
<evidence type="ECO:0000256" key="1">
    <source>
        <dbReference type="ARBA" id="ARBA00022729"/>
    </source>
</evidence>
<reference evidence="3 4" key="1">
    <citation type="submission" date="2023-05" db="EMBL/GenBank/DDBJ databases">
        <title>Draft genome sequence of Streptomyces sp. B-S-A12 isolated from a cave soil in Thailand.</title>
        <authorList>
            <person name="Chamroensaksri N."/>
            <person name="Muangham S."/>
        </authorList>
    </citation>
    <scope>NUCLEOTIDE SEQUENCE [LARGE SCALE GENOMIC DNA]</scope>
    <source>
        <strain evidence="3 4">B-S-A12</strain>
    </source>
</reference>
<evidence type="ECO:0000313" key="4">
    <source>
        <dbReference type="Proteomes" id="UP001237105"/>
    </source>
</evidence>
<evidence type="ECO:0000313" key="3">
    <source>
        <dbReference type="EMBL" id="MDI3422723.1"/>
    </source>
</evidence>
<sequence>MPSRRVLVRSLVALPAAFLAVRHSRHGAVPDKGSGTSLDFDEWYRGRRIQVVAGSGGVPQLLIDRRPLHLMRCADGGYVTPIDHYQSCPTPVSAARAAVDVLGSARLSRYAAAHGGGAEGGTHGVHA</sequence>
<accession>A0ABT6T5Q9</accession>
<organism evidence="3 4">
    <name type="scientific">Streptomyces luteolus</name>
    <dbReference type="NCBI Taxonomy" id="3043615"/>
    <lineage>
        <taxon>Bacteria</taxon>
        <taxon>Bacillati</taxon>
        <taxon>Actinomycetota</taxon>
        <taxon>Actinomycetes</taxon>
        <taxon>Kitasatosporales</taxon>
        <taxon>Streptomycetaceae</taxon>
        <taxon>Streptomyces</taxon>
    </lineage>
</organism>
<dbReference type="InterPro" id="IPR023199">
    <property type="entry name" value="GriE/MELC1_sf"/>
</dbReference>
<keyword evidence="1" id="KW-0732">Signal</keyword>
<keyword evidence="2" id="KW-0186">Copper</keyword>
<dbReference type="Pfam" id="PF06236">
    <property type="entry name" value="MelC1"/>
    <property type="match status" value="1"/>
</dbReference>
<proteinExistence type="predicted"/>
<keyword evidence="4" id="KW-1185">Reference proteome</keyword>
<comment type="caution">
    <text evidence="3">The sequence shown here is derived from an EMBL/GenBank/DDBJ whole genome shotgun (WGS) entry which is preliminary data.</text>
</comment>
<dbReference type="InterPro" id="IPR010928">
    <property type="entry name" value="MelC1"/>
</dbReference>
<dbReference type="Gene3D" id="3.30.1880.10">
    <property type="entry name" value="protein ne1242 domain like"/>
    <property type="match status" value="1"/>
</dbReference>
<protein>
    <submittedName>
        <fullName evidence="3">Tyrosinase family oxidase copper chaperone</fullName>
    </submittedName>
</protein>
<dbReference type="EMBL" id="JASCIS010000041">
    <property type="protein sequence ID" value="MDI3422723.1"/>
    <property type="molecule type" value="Genomic_DNA"/>
</dbReference>
<dbReference type="RefSeq" id="WP_282538595.1">
    <property type="nucleotide sequence ID" value="NZ_JASCIS010000041.1"/>
</dbReference>
<dbReference type="Proteomes" id="UP001237105">
    <property type="component" value="Unassembled WGS sequence"/>
</dbReference>
<evidence type="ECO:0000256" key="2">
    <source>
        <dbReference type="ARBA" id="ARBA00023008"/>
    </source>
</evidence>